<keyword evidence="2" id="KW-1185">Reference proteome</keyword>
<dbReference type="PANTHER" id="PTHR47326:SF1">
    <property type="entry name" value="HTH PSQ-TYPE DOMAIN-CONTAINING PROTEIN"/>
    <property type="match status" value="1"/>
</dbReference>
<protein>
    <recommendedName>
        <fullName evidence="3">Tc1-like transposase DDE domain-containing protein</fullName>
    </recommendedName>
</protein>
<dbReference type="EMBL" id="BGPR01025540">
    <property type="protein sequence ID" value="GBN94523.1"/>
    <property type="molecule type" value="Genomic_DNA"/>
</dbReference>
<dbReference type="Proteomes" id="UP000499080">
    <property type="component" value="Unassembled WGS sequence"/>
</dbReference>
<sequence length="157" mass="17841">METEALNACKIYIVQKLQPNDGPQLIAFAVEMLSRIENEHDILSRIIFSDEATFHVNNKVNISTTAEFGAQKIPIQYRKRKETVPKINVWCGLSQDTVIVPFFFAETSVTANICLDMLQTYETPQIQHLQHTIIFQQDGALSHRGYGCSSIFGYNFP</sequence>
<evidence type="ECO:0000313" key="1">
    <source>
        <dbReference type="EMBL" id="GBN94523.1"/>
    </source>
</evidence>
<dbReference type="PANTHER" id="PTHR47326">
    <property type="entry name" value="TRANSPOSABLE ELEMENT TC3 TRANSPOSASE-LIKE PROTEIN"/>
    <property type="match status" value="1"/>
</dbReference>
<dbReference type="OrthoDB" id="9971063at2759"/>
<name>A0A4Y2T3Y6_ARAVE</name>
<accession>A0A4Y2T3Y6</accession>
<evidence type="ECO:0000313" key="2">
    <source>
        <dbReference type="Proteomes" id="UP000499080"/>
    </source>
</evidence>
<organism evidence="1 2">
    <name type="scientific">Araneus ventricosus</name>
    <name type="common">Orbweaver spider</name>
    <name type="synonym">Epeira ventricosa</name>
    <dbReference type="NCBI Taxonomy" id="182803"/>
    <lineage>
        <taxon>Eukaryota</taxon>
        <taxon>Metazoa</taxon>
        <taxon>Ecdysozoa</taxon>
        <taxon>Arthropoda</taxon>
        <taxon>Chelicerata</taxon>
        <taxon>Arachnida</taxon>
        <taxon>Araneae</taxon>
        <taxon>Araneomorphae</taxon>
        <taxon>Entelegynae</taxon>
        <taxon>Araneoidea</taxon>
        <taxon>Araneidae</taxon>
        <taxon>Araneus</taxon>
    </lineage>
</organism>
<dbReference type="AlphaFoldDB" id="A0A4Y2T3Y6"/>
<dbReference type="Gene3D" id="3.30.420.10">
    <property type="entry name" value="Ribonuclease H-like superfamily/Ribonuclease H"/>
    <property type="match status" value="1"/>
</dbReference>
<dbReference type="InterPro" id="IPR036397">
    <property type="entry name" value="RNaseH_sf"/>
</dbReference>
<comment type="caution">
    <text evidence="1">The sequence shown here is derived from an EMBL/GenBank/DDBJ whole genome shotgun (WGS) entry which is preliminary data.</text>
</comment>
<reference evidence="1 2" key="1">
    <citation type="journal article" date="2019" name="Sci. Rep.">
        <title>Orb-weaving spider Araneus ventricosus genome elucidates the spidroin gene catalogue.</title>
        <authorList>
            <person name="Kono N."/>
            <person name="Nakamura H."/>
            <person name="Ohtoshi R."/>
            <person name="Moran D.A.P."/>
            <person name="Shinohara A."/>
            <person name="Yoshida Y."/>
            <person name="Fujiwara M."/>
            <person name="Mori M."/>
            <person name="Tomita M."/>
            <person name="Arakawa K."/>
        </authorList>
    </citation>
    <scope>NUCLEOTIDE SEQUENCE [LARGE SCALE GENOMIC DNA]</scope>
</reference>
<evidence type="ECO:0008006" key="3">
    <source>
        <dbReference type="Google" id="ProtNLM"/>
    </source>
</evidence>
<proteinExistence type="predicted"/>
<dbReference type="GO" id="GO:0003676">
    <property type="term" value="F:nucleic acid binding"/>
    <property type="evidence" value="ECO:0007669"/>
    <property type="project" value="InterPro"/>
</dbReference>
<gene>
    <name evidence="1" type="ORF">AVEN_179718_1</name>
</gene>